<keyword evidence="2" id="KW-0378">Hydrolase</keyword>
<feature type="domain" description="Metallo-beta-lactamase" evidence="1">
    <location>
        <begin position="16"/>
        <end position="213"/>
    </location>
</feature>
<dbReference type="RefSeq" id="WP_188071540.1">
    <property type="nucleotide sequence ID" value="NZ_BSPS01000004.1"/>
</dbReference>
<accession>A0A7W6BFF0</accession>
<evidence type="ECO:0000313" key="3">
    <source>
        <dbReference type="Proteomes" id="UP000571950"/>
    </source>
</evidence>
<dbReference type="Proteomes" id="UP000571950">
    <property type="component" value="Unassembled WGS sequence"/>
</dbReference>
<comment type="caution">
    <text evidence="2">The sequence shown here is derived from an EMBL/GenBank/DDBJ whole genome shotgun (WGS) entry which is preliminary data.</text>
</comment>
<dbReference type="InterPro" id="IPR001279">
    <property type="entry name" value="Metallo-B-lactamas"/>
</dbReference>
<keyword evidence="3" id="KW-1185">Reference proteome</keyword>
<organism evidence="2 3">
    <name type="scientific">Sphingobium jiangsuense</name>
    <dbReference type="NCBI Taxonomy" id="870476"/>
    <lineage>
        <taxon>Bacteria</taxon>
        <taxon>Pseudomonadati</taxon>
        <taxon>Pseudomonadota</taxon>
        <taxon>Alphaproteobacteria</taxon>
        <taxon>Sphingomonadales</taxon>
        <taxon>Sphingomonadaceae</taxon>
        <taxon>Sphingobium</taxon>
    </lineage>
</organism>
<name>A0A7W6BFF0_9SPHN</name>
<dbReference type="InterPro" id="IPR036866">
    <property type="entry name" value="RibonucZ/Hydroxyglut_hydro"/>
</dbReference>
<dbReference type="SUPFAM" id="SSF56281">
    <property type="entry name" value="Metallo-hydrolase/oxidoreductase"/>
    <property type="match status" value="1"/>
</dbReference>
<dbReference type="EMBL" id="JACIDT010000005">
    <property type="protein sequence ID" value="MBB3925981.1"/>
    <property type="molecule type" value="Genomic_DNA"/>
</dbReference>
<gene>
    <name evidence="2" type="ORF">GGR43_001696</name>
</gene>
<dbReference type="CDD" id="cd07721">
    <property type="entry name" value="yflN-like_MBL-fold"/>
    <property type="match status" value="1"/>
</dbReference>
<reference evidence="2 3" key="1">
    <citation type="submission" date="2020-08" db="EMBL/GenBank/DDBJ databases">
        <title>Genomic Encyclopedia of Type Strains, Phase IV (KMG-IV): sequencing the most valuable type-strain genomes for metagenomic binning, comparative biology and taxonomic classification.</title>
        <authorList>
            <person name="Goeker M."/>
        </authorList>
    </citation>
    <scope>NUCLEOTIDE SEQUENCE [LARGE SCALE GENOMIC DNA]</scope>
    <source>
        <strain evidence="2 3">DSM 26189</strain>
    </source>
</reference>
<dbReference type="AlphaFoldDB" id="A0A7W6BFF0"/>
<dbReference type="GO" id="GO:0016787">
    <property type="term" value="F:hydrolase activity"/>
    <property type="evidence" value="ECO:0007669"/>
    <property type="project" value="UniProtKB-KW"/>
</dbReference>
<dbReference type="Gene3D" id="3.60.15.10">
    <property type="entry name" value="Ribonuclease Z/Hydroxyacylglutathione hydrolase-like"/>
    <property type="match status" value="1"/>
</dbReference>
<evidence type="ECO:0000313" key="2">
    <source>
        <dbReference type="EMBL" id="MBB3925981.1"/>
    </source>
</evidence>
<sequence>MPFTPVTDDLFVLRGPVNIYLLRVHDGYALVDTGFPGSEKKLLQALAELGVAPEDIRHILLTHAHPDHIGSAAAIKRLTGAKVYASAIDAPIIEAGTGFRPGTASPGWRNRAVMAIISRIIRKVPPTLVDHKLHGHDGVPFLNDFTSIPAPGHCAGQLAFLWNRAGGILFAADTTINRGGGMKLTAGNEDIDEARRSLARLAEHSFEIICFGHGPVVTSGGDALWRSVWLHGPEAAPRS</sequence>
<dbReference type="InterPro" id="IPR050855">
    <property type="entry name" value="NDM-1-like"/>
</dbReference>
<dbReference type="PANTHER" id="PTHR42951">
    <property type="entry name" value="METALLO-BETA-LACTAMASE DOMAIN-CONTAINING"/>
    <property type="match status" value="1"/>
</dbReference>
<dbReference type="Pfam" id="PF00753">
    <property type="entry name" value="Lactamase_B"/>
    <property type="match status" value="1"/>
</dbReference>
<proteinExistence type="predicted"/>
<dbReference type="SMART" id="SM00849">
    <property type="entry name" value="Lactamase_B"/>
    <property type="match status" value="1"/>
</dbReference>
<dbReference type="PANTHER" id="PTHR42951:SF17">
    <property type="entry name" value="METALLO-BETA-LACTAMASE DOMAIN-CONTAINING PROTEIN"/>
    <property type="match status" value="1"/>
</dbReference>
<protein>
    <submittedName>
        <fullName evidence="2">Glyoxylase-like metal-dependent hydrolase (Beta-lactamase superfamily II)</fullName>
    </submittedName>
</protein>
<evidence type="ECO:0000259" key="1">
    <source>
        <dbReference type="SMART" id="SM00849"/>
    </source>
</evidence>